<gene>
    <name evidence="1" type="ORF">NE686_20775</name>
</gene>
<evidence type="ECO:0000313" key="2">
    <source>
        <dbReference type="Proteomes" id="UP001524478"/>
    </source>
</evidence>
<accession>A0ABT1SGC5</accession>
<dbReference type="EMBL" id="JANGAC010000023">
    <property type="protein sequence ID" value="MCQ4925542.1"/>
    <property type="molecule type" value="Genomic_DNA"/>
</dbReference>
<dbReference type="Proteomes" id="UP001524478">
    <property type="component" value="Unassembled WGS sequence"/>
</dbReference>
<sequence>MKLRIFDKYMAENQNIGKQLNKITLDNNKSLSDNKNLIDENKKLTRKLLINVIIGI</sequence>
<name>A0ABT1SGC5_9FIRM</name>
<keyword evidence="2" id="KW-1185">Reference proteome</keyword>
<dbReference type="RefSeq" id="WP_256312967.1">
    <property type="nucleotide sequence ID" value="NZ_JANGAC010000023.1"/>
</dbReference>
<reference evidence="1 2" key="1">
    <citation type="submission" date="2022-06" db="EMBL/GenBank/DDBJ databases">
        <title>Isolation of gut microbiota from human fecal samples.</title>
        <authorList>
            <person name="Pamer E.G."/>
            <person name="Barat B."/>
            <person name="Waligurski E."/>
            <person name="Medina S."/>
            <person name="Paddock L."/>
            <person name="Mostad J."/>
        </authorList>
    </citation>
    <scope>NUCLEOTIDE SEQUENCE [LARGE SCALE GENOMIC DNA]</scope>
    <source>
        <strain evidence="1 2">DFI.7.95</strain>
    </source>
</reference>
<protein>
    <submittedName>
        <fullName evidence="1">Uncharacterized protein</fullName>
    </submittedName>
</protein>
<evidence type="ECO:0000313" key="1">
    <source>
        <dbReference type="EMBL" id="MCQ4925542.1"/>
    </source>
</evidence>
<proteinExistence type="predicted"/>
<comment type="caution">
    <text evidence="1">The sequence shown here is derived from an EMBL/GenBank/DDBJ whole genome shotgun (WGS) entry which is preliminary data.</text>
</comment>
<organism evidence="1 2">
    <name type="scientific">Tissierella carlieri</name>
    <dbReference type="NCBI Taxonomy" id="689904"/>
    <lineage>
        <taxon>Bacteria</taxon>
        <taxon>Bacillati</taxon>
        <taxon>Bacillota</taxon>
        <taxon>Tissierellia</taxon>
        <taxon>Tissierellales</taxon>
        <taxon>Tissierellaceae</taxon>
        <taxon>Tissierella</taxon>
    </lineage>
</organism>